<comment type="caution">
    <text evidence="3">Lacks conserved residue(s) required for the propagation of feature annotation.</text>
</comment>
<keyword evidence="4" id="KW-0505">Motor protein</keyword>
<dbReference type="InterPro" id="IPR027417">
    <property type="entry name" value="P-loop_NTPase"/>
</dbReference>
<organism evidence="7 8">
    <name type="scientific">Reticulomyxa filosa</name>
    <dbReference type="NCBI Taxonomy" id="46433"/>
    <lineage>
        <taxon>Eukaryota</taxon>
        <taxon>Sar</taxon>
        <taxon>Rhizaria</taxon>
        <taxon>Retaria</taxon>
        <taxon>Foraminifera</taxon>
        <taxon>Monothalamids</taxon>
        <taxon>Reticulomyxidae</taxon>
        <taxon>Reticulomyxa</taxon>
    </lineage>
</organism>
<dbReference type="Gene3D" id="3.40.850.10">
    <property type="entry name" value="Kinesin motor domain"/>
    <property type="match status" value="1"/>
</dbReference>
<dbReference type="GO" id="GO:0005524">
    <property type="term" value="F:ATP binding"/>
    <property type="evidence" value="ECO:0007669"/>
    <property type="project" value="UniProtKB-KW"/>
</dbReference>
<accession>X6PBW9</accession>
<evidence type="ECO:0000256" key="4">
    <source>
        <dbReference type="RuleBase" id="RU000394"/>
    </source>
</evidence>
<keyword evidence="5" id="KW-0812">Transmembrane</keyword>
<keyword evidence="5" id="KW-0472">Membrane</keyword>
<dbReference type="PRINTS" id="PR00380">
    <property type="entry name" value="KINESINHEAVY"/>
</dbReference>
<proteinExistence type="inferred from homology"/>
<dbReference type="GO" id="GO:0008017">
    <property type="term" value="F:microtubule binding"/>
    <property type="evidence" value="ECO:0007669"/>
    <property type="project" value="InterPro"/>
</dbReference>
<dbReference type="PANTHER" id="PTHR24115">
    <property type="entry name" value="KINESIN-RELATED"/>
    <property type="match status" value="1"/>
</dbReference>
<dbReference type="InterPro" id="IPR019821">
    <property type="entry name" value="Kinesin_motor_CS"/>
</dbReference>
<dbReference type="PROSITE" id="PS00411">
    <property type="entry name" value="KINESIN_MOTOR_1"/>
    <property type="match status" value="1"/>
</dbReference>
<comment type="similarity">
    <text evidence="3 4">Belongs to the TRAFAC class myosin-kinesin ATPase superfamily. Kinesin family.</text>
</comment>
<protein>
    <recommendedName>
        <fullName evidence="4">Kinesin-like protein</fullName>
    </recommendedName>
</protein>
<evidence type="ECO:0000313" key="8">
    <source>
        <dbReference type="Proteomes" id="UP000023152"/>
    </source>
</evidence>
<dbReference type="GO" id="GO:0005871">
    <property type="term" value="C:kinesin complex"/>
    <property type="evidence" value="ECO:0007669"/>
    <property type="project" value="TreeGrafter"/>
</dbReference>
<comment type="caution">
    <text evidence="7">The sequence shown here is derived from an EMBL/GenBank/DDBJ whole genome shotgun (WGS) entry which is preliminary data.</text>
</comment>
<feature type="transmembrane region" description="Helical" evidence="5">
    <location>
        <begin position="620"/>
        <end position="639"/>
    </location>
</feature>
<reference evidence="7 8" key="1">
    <citation type="journal article" date="2013" name="Curr. Biol.">
        <title>The Genome of the Foraminiferan Reticulomyxa filosa.</title>
        <authorList>
            <person name="Glockner G."/>
            <person name="Hulsmann N."/>
            <person name="Schleicher M."/>
            <person name="Noegel A.A."/>
            <person name="Eichinger L."/>
            <person name="Gallinger C."/>
            <person name="Pawlowski J."/>
            <person name="Sierra R."/>
            <person name="Euteneuer U."/>
            <person name="Pillet L."/>
            <person name="Moustafa A."/>
            <person name="Platzer M."/>
            <person name="Groth M."/>
            <person name="Szafranski K."/>
            <person name="Schliwa M."/>
        </authorList>
    </citation>
    <scope>NUCLEOTIDE SEQUENCE [LARGE SCALE GENOMIC DNA]</scope>
</reference>
<evidence type="ECO:0000259" key="6">
    <source>
        <dbReference type="PROSITE" id="PS50067"/>
    </source>
</evidence>
<dbReference type="GO" id="GO:0005874">
    <property type="term" value="C:microtubule"/>
    <property type="evidence" value="ECO:0007669"/>
    <property type="project" value="UniProtKB-KW"/>
</dbReference>
<dbReference type="Proteomes" id="UP000023152">
    <property type="component" value="Unassembled WGS sequence"/>
</dbReference>
<evidence type="ECO:0000313" key="7">
    <source>
        <dbReference type="EMBL" id="ETO35554.1"/>
    </source>
</evidence>
<keyword evidence="2 4" id="KW-0067">ATP-binding</keyword>
<dbReference type="InterPro" id="IPR036961">
    <property type="entry name" value="Kinesin_motor_dom_sf"/>
</dbReference>
<dbReference type="Pfam" id="PF00225">
    <property type="entry name" value="Kinesin"/>
    <property type="match status" value="2"/>
</dbReference>
<evidence type="ECO:0000256" key="3">
    <source>
        <dbReference type="PROSITE-ProRule" id="PRU00283"/>
    </source>
</evidence>
<feature type="domain" description="Kinesin motor" evidence="6">
    <location>
        <begin position="1"/>
        <end position="283"/>
    </location>
</feature>
<dbReference type="InterPro" id="IPR027640">
    <property type="entry name" value="Kinesin-like_fam"/>
</dbReference>
<dbReference type="GO" id="GO:0016887">
    <property type="term" value="F:ATP hydrolysis activity"/>
    <property type="evidence" value="ECO:0007669"/>
    <property type="project" value="TreeGrafter"/>
</dbReference>
<keyword evidence="5" id="KW-1133">Transmembrane helix</keyword>
<name>X6PBW9_RETFI</name>
<evidence type="ECO:0000256" key="2">
    <source>
        <dbReference type="ARBA" id="ARBA00022840"/>
    </source>
</evidence>
<keyword evidence="1 4" id="KW-0547">Nucleotide-binding</keyword>
<dbReference type="AlphaFoldDB" id="X6PBW9"/>
<dbReference type="InterPro" id="IPR001752">
    <property type="entry name" value="Kinesin_motor_dom"/>
</dbReference>
<evidence type="ECO:0000256" key="5">
    <source>
        <dbReference type="SAM" id="Phobius"/>
    </source>
</evidence>
<dbReference type="EMBL" id="ASPP01001515">
    <property type="protein sequence ID" value="ETO35554.1"/>
    <property type="molecule type" value="Genomic_DNA"/>
</dbReference>
<gene>
    <name evidence="7" type="ORF">RFI_01507</name>
</gene>
<dbReference type="SMART" id="SM00129">
    <property type="entry name" value="KISc"/>
    <property type="match status" value="1"/>
</dbReference>
<evidence type="ECO:0000256" key="1">
    <source>
        <dbReference type="ARBA" id="ARBA00022741"/>
    </source>
</evidence>
<keyword evidence="8" id="KW-1185">Reference proteome</keyword>
<dbReference type="GO" id="GO:0007018">
    <property type="term" value="P:microtubule-based movement"/>
    <property type="evidence" value="ECO:0007669"/>
    <property type="project" value="InterPro"/>
</dbReference>
<sequence>MEIYNETVFDMLVAQDLRKPLVAKKCFILAQFFQKQKKTFVSKSKTRESRNRMFHVPGLSSVVCNSREKLLELISKAMSNRMVALTDKNDESSRSHVLITISIEYIVKTREGELEPTCRKAKLTLVDLAGSERLQEQSIALQYVPKMYTYTILFIDLNVFAFFFFFFVCTYDLHTYTPCRKESIKINQSLHCLALVISELVNNNLQKKGSHKNKPFYAKMSNKNEIQKKKTFIPYRNSTLTRLLKDCLGGNTQTVMIASINPCATHAEETLSTLVCLVRFASNYLFKKLQKINELMKKRRCVTDPKDMMILKLQHEIEELKKKITEQRTAQFDTAIVINIFLFFNSFVRHKNPKWKALSTTHNFEFPEFSKSVPNEKEQQAPLELQEDLAVLRFDENFERETKEKGIVTLFSPLRYSFAAPQPIKLHIDDSPGKKTFQCFSISSPVGQGLRNALLQIKHELVSIKMLSLVAKQSIAKLEDFFKSQMELSASIGKFHFVMKNQQKSKETNNISLQTCTTKEMTISWKQEYIETCKAIAKELHDYDFLLCAVTEEFKQATQKNPSESTKLGNEKTNAVPCFSQTNKRNLARLLQIELTASTREGPLFSEENANPNYVETTDIILFSSNVINFFYWIGALLFSCCHQTNKAKTL</sequence>
<dbReference type="PROSITE" id="PS50067">
    <property type="entry name" value="KINESIN_MOTOR_2"/>
    <property type="match status" value="1"/>
</dbReference>
<dbReference type="GO" id="GO:0003777">
    <property type="term" value="F:microtubule motor activity"/>
    <property type="evidence" value="ECO:0007669"/>
    <property type="project" value="InterPro"/>
</dbReference>
<dbReference type="SUPFAM" id="SSF52540">
    <property type="entry name" value="P-loop containing nucleoside triphosphate hydrolases"/>
    <property type="match status" value="1"/>
</dbReference>
<feature type="transmembrane region" description="Helical" evidence="5">
    <location>
        <begin position="147"/>
        <end position="168"/>
    </location>
</feature>
<keyword evidence="4" id="KW-0493">Microtubule</keyword>